<dbReference type="PANTHER" id="PTHR14950">
    <property type="entry name" value="DICER-RELATED"/>
    <property type="match status" value="1"/>
</dbReference>
<feature type="domain" description="PAZ" evidence="21">
    <location>
        <begin position="941"/>
        <end position="1061"/>
    </location>
</feature>
<dbReference type="PROSITE" id="PS51194">
    <property type="entry name" value="HELICASE_CTER"/>
    <property type="match status" value="1"/>
</dbReference>
<dbReference type="SMART" id="SM00535">
    <property type="entry name" value="RIBOc"/>
    <property type="match status" value="2"/>
</dbReference>
<dbReference type="GO" id="GO:0046872">
    <property type="term" value="F:metal ion binding"/>
    <property type="evidence" value="ECO:0007669"/>
    <property type="project" value="UniProtKB-KW"/>
</dbReference>
<evidence type="ECO:0000256" key="19">
    <source>
        <dbReference type="SAM" id="MobiDB-lite"/>
    </source>
</evidence>
<evidence type="ECO:0000313" key="26">
    <source>
        <dbReference type="Proteomes" id="UP000275772"/>
    </source>
</evidence>
<dbReference type="EMBL" id="UNSH01000074">
    <property type="protein sequence ID" value="SZF05206.1"/>
    <property type="molecule type" value="Genomic_DNA"/>
</dbReference>
<comment type="function">
    <text evidence="16">Dicer-like endonuclease involved in cleaving double-stranded RNA in the RNA interference (RNAi) pathway. Produces 21 to 25 bp dsRNAs (siRNAs) which target the selective destruction of homologous RNAs leading to sequence-specific suppression of gene expression, called post-transcriptional gene silencing (PTGS). Part of a broad host defense response against viral infection and transposons.</text>
</comment>
<dbReference type="InterPro" id="IPR027417">
    <property type="entry name" value="P-loop_NTPase"/>
</dbReference>
<dbReference type="InterPro" id="IPR006935">
    <property type="entry name" value="Helicase/UvrB_N"/>
</dbReference>
<dbReference type="GO" id="GO:0004386">
    <property type="term" value="F:helicase activity"/>
    <property type="evidence" value="ECO:0007669"/>
    <property type="project" value="UniProtKB-KW"/>
</dbReference>
<comment type="similarity">
    <text evidence="17 18">Belongs to the helicase family. Dicer subfamily.</text>
</comment>
<comment type="cofactor">
    <cofactor evidence="2">
        <name>Mg(2+)</name>
        <dbReference type="ChEBI" id="CHEBI:18420"/>
    </cofactor>
</comment>
<evidence type="ECO:0000256" key="16">
    <source>
        <dbReference type="ARBA" id="ARBA00025403"/>
    </source>
</evidence>
<keyword evidence="6" id="KW-0677">Repeat</keyword>
<dbReference type="InterPro" id="IPR000999">
    <property type="entry name" value="RNase_III_dom"/>
</dbReference>
<dbReference type="GO" id="GO:0005524">
    <property type="term" value="F:ATP binding"/>
    <property type="evidence" value="ECO:0007669"/>
    <property type="project" value="UniProtKB-KW"/>
</dbReference>
<evidence type="ECO:0000256" key="5">
    <source>
        <dbReference type="ARBA" id="ARBA00022723"/>
    </source>
</evidence>
<keyword evidence="8" id="KW-0378">Hydrolase</keyword>
<evidence type="ECO:0000259" key="24">
    <source>
        <dbReference type="PROSITE" id="PS51327"/>
    </source>
</evidence>
<dbReference type="Gene3D" id="1.10.1520.10">
    <property type="entry name" value="Ribonuclease III domain"/>
    <property type="match status" value="2"/>
</dbReference>
<keyword evidence="15" id="KW-0464">Manganese</keyword>
<evidence type="ECO:0000256" key="12">
    <source>
        <dbReference type="ARBA" id="ARBA00022842"/>
    </source>
</evidence>
<dbReference type="GO" id="GO:0005634">
    <property type="term" value="C:nucleus"/>
    <property type="evidence" value="ECO:0007669"/>
    <property type="project" value="TreeGrafter"/>
</dbReference>
<keyword evidence="4" id="KW-0930">Antiviral protein</keyword>
<feature type="domain" description="Helicase C-terminal" evidence="23">
    <location>
        <begin position="483"/>
        <end position="651"/>
    </location>
</feature>
<keyword evidence="9" id="KW-0347">Helicase</keyword>
<dbReference type="CDD" id="cd18034">
    <property type="entry name" value="DEXHc_dicer"/>
    <property type="match status" value="1"/>
</dbReference>
<evidence type="ECO:0000256" key="6">
    <source>
        <dbReference type="ARBA" id="ARBA00022737"/>
    </source>
</evidence>
<dbReference type="PROSITE" id="PS51327">
    <property type="entry name" value="DICER_DSRBF"/>
    <property type="match status" value="1"/>
</dbReference>
<reference evidence="25 26" key="1">
    <citation type="submission" date="2017-11" db="EMBL/GenBank/DDBJ databases">
        <authorList>
            <person name="Kracher B."/>
        </authorList>
    </citation>
    <scope>NUCLEOTIDE SEQUENCE [LARGE SCALE GENOMIC DNA]</scope>
    <source>
        <strain evidence="25 26">RACE1</strain>
    </source>
</reference>
<dbReference type="PROSITE" id="PS50142">
    <property type="entry name" value="RNASE_3_2"/>
    <property type="match status" value="2"/>
</dbReference>
<evidence type="ECO:0000256" key="7">
    <source>
        <dbReference type="ARBA" id="ARBA00022741"/>
    </source>
</evidence>
<dbReference type="GO" id="GO:0004525">
    <property type="term" value="F:ribonuclease III activity"/>
    <property type="evidence" value="ECO:0007669"/>
    <property type="project" value="InterPro"/>
</dbReference>
<evidence type="ECO:0000256" key="13">
    <source>
        <dbReference type="ARBA" id="ARBA00022884"/>
    </source>
</evidence>
<dbReference type="PROSITE" id="PS00517">
    <property type="entry name" value="RNASE_3_1"/>
    <property type="match status" value="1"/>
</dbReference>
<dbReference type="PROSITE" id="PS50821">
    <property type="entry name" value="PAZ"/>
    <property type="match status" value="1"/>
</dbReference>
<organism evidence="25 26">
    <name type="scientific">Blumeria hordei</name>
    <name type="common">Barley powdery mildew</name>
    <name type="synonym">Blumeria graminis f. sp. hordei</name>
    <dbReference type="NCBI Taxonomy" id="2867405"/>
    <lineage>
        <taxon>Eukaryota</taxon>
        <taxon>Fungi</taxon>
        <taxon>Dikarya</taxon>
        <taxon>Ascomycota</taxon>
        <taxon>Pezizomycotina</taxon>
        <taxon>Leotiomycetes</taxon>
        <taxon>Erysiphales</taxon>
        <taxon>Erysiphaceae</taxon>
        <taxon>Blumeria</taxon>
    </lineage>
</organism>
<dbReference type="InterPro" id="IPR014001">
    <property type="entry name" value="Helicase_ATP-bd"/>
</dbReference>
<dbReference type="InterPro" id="IPR005034">
    <property type="entry name" value="Dicer_dimerisation"/>
</dbReference>
<sequence>MSSNHKPEASTTPTIIARSEEDLISELSTQPVTDLRDRTRLNSACLSIKTDESSATESSKLTPSEQYNQDNSEDSDDENKQEKPKTISESLKVAERKRRQNAVAAEYIKNINKKLVKEANKQQPGDDANQSTKWLVNQSENRKIISTPREYQVELFNRAKQNNIIAVLDTGSGKTLIAVLLLRHIISQELEDRALGKNRRISFFLVDSVQLVFQQHAVLKANLNSPMAMFCGDMGCDLWSKELWENHFQENEIIVCTAEILRQCLHHSFIRIKDINLLIFDEAHHAKKDHAYARIIKDFFATQQADSCLPRIFGMTASPVDARVDVRKAASELETILHCQIATIDDENLFQLSYKNNGKTEQLARYASLPPKFKTPLYQQMYDCFFKNKILIKPLLFSYQASSELGAWCSDQIWLFCLSDNETKKLLAKAECQGGQQNFEPELEVIEKTVSQIQNAKEIIQNHVFNPPDYSDSQSWSNNLSSKVVLLIRYLRERFERETTDKCIIFVKQRYTARVLTRLLEQERIKTKWLRVGALVGTRSGEAGDLNTSFRDQVITMMQFRKGRLNCLIATSVAEEGLDVPDCNLVIRFDLYTTLIQHIQSRGRARHANSNYIHFCEAGNQDHSRIIMEVRKNESILRDFCRMLPEDRKLTGNDITIDDILAKEKYNRVIKIPETGAQLNYKMSLVVLANFVDRLPNAADGNLQVEYIMMSTLKKFQCEAILPESSPVRGAIGEWCSTKQVAKCSAAFETCLKLLEGKYLDNWLIPTFSRKILPAMRNAKLALDSKKRSAYTMRTKPKLWSITSTTPEFYVNVLVLEQPESVGRKTQPLALLTRSHMPQLPSFMLHFGGGCNSLAHCISLGSIKLDADMIEQINTFTLCIFNDVFSKCYESDSSKMPYFLVPAKDSFTFRDHNIDPFQVVDWEAVTQMAEYQLKWSKDQWGDKSWMTEKDEFLADRFIIDPYDGSRKLYSIGVTKDYKPLDPVPPKTAPRSGARKNNDNIMEYSCSLWAKARAQREFDVNQRVVEAEYISLRRNLLDEFDVLEDHTPKQCFIILEPLKISQLSTKVVAMAYIFPALIHRIESYLIALEACELLHLEIRPDLALEAVTKDSDNSGQDDETQINFQRGMGNNYERLEFLGDCFLKMATSISLYGLQPENNEFAYHVDRMLLTSNKNLKDNALKLKLYEFIRSQSFNRRAWYPEGLVLLKGKTAKAPKSHDLADKTIADVCEALIGAALLSYHETKNMDMAVRAVTELVCSEHHRATSFSDYYKLYVKPKYQIQPSTQSQLLLASDTEKQHPYKFRYPRLLCSAFTHSSFPRSFNGKVPSYQRLEFLGDALLDMVCINYLFHNFPNKDPQWLTEHKMAMVSNMFLGALCVHLGFHRHLLVFNSTFMQQIGDYIVEVTEARLQSEKEATDAGKPLDDCSPDYWISVRQPPKCLPDIVEAYIGAIFVDSEYDYAEVEKFFDAHIAWFFRDMSVYDTFANNHPTTFLSNFLEVSMGCHAWSMKVGDIPNDDGGKGSIVVMVIIHGTVIAHARAESSRYAKINAAKSAMELLDGIGLGEFRVRYECDCKPTFTGSEKPREDDSKG</sequence>
<evidence type="ECO:0000256" key="3">
    <source>
        <dbReference type="ARBA" id="ARBA00020797"/>
    </source>
</evidence>
<evidence type="ECO:0000259" key="23">
    <source>
        <dbReference type="PROSITE" id="PS51194"/>
    </source>
</evidence>
<dbReference type="CDD" id="cd00593">
    <property type="entry name" value="RIBOc"/>
    <property type="match status" value="2"/>
</dbReference>
<dbReference type="GO" id="GO:0050688">
    <property type="term" value="P:regulation of defense response to virus"/>
    <property type="evidence" value="ECO:0007669"/>
    <property type="project" value="UniProtKB-KW"/>
</dbReference>
<dbReference type="GO" id="GO:0051607">
    <property type="term" value="P:defense response to virus"/>
    <property type="evidence" value="ECO:0007669"/>
    <property type="project" value="UniProtKB-KW"/>
</dbReference>
<dbReference type="SMART" id="SM00487">
    <property type="entry name" value="DEXDc"/>
    <property type="match status" value="1"/>
</dbReference>
<feature type="region of interest" description="Disordered" evidence="19">
    <location>
        <begin position="1"/>
        <end position="86"/>
    </location>
</feature>
<keyword evidence="10" id="KW-0862">Zinc</keyword>
<dbReference type="InterPro" id="IPR036389">
    <property type="entry name" value="RNase_III_sf"/>
</dbReference>
<evidence type="ECO:0000256" key="8">
    <source>
        <dbReference type="ARBA" id="ARBA00022801"/>
    </source>
</evidence>
<dbReference type="CDD" id="cd18802">
    <property type="entry name" value="SF2_C_dicer"/>
    <property type="match status" value="1"/>
</dbReference>
<evidence type="ECO:0000256" key="9">
    <source>
        <dbReference type="ARBA" id="ARBA00022806"/>
    </source>
</evidence>
<keyword evidence="14" id="KW-0051">Antiviral defense</keyword>
<evidence type="ECO:0000259" key="21">
    <source>
        <dbReference type="PROSITE" id="PS50821"/>
    </source>
</evidence>
<gene>
    <name evidence="25" type="ORF">BLGHR1_16006</name>
</gene>
<evidence type="ECO:0000256" key="1">
    <source>
        <dbReference type="ARBA" id="ARBA00001936"/>
    </source>
</evidence>
<evidence type="ECO:0000259" key="22">
    <source>
        <dbReference type="PROSITE" id="PS51192"/>
    </source>
</evidence>
<dbReference type="GO" id="GO:0030422">
    <property type="term" value="P:siRNA processing"/>
    <property type="evidence" value="ECO:0007669"/>
    <property type="project" value="TreeGrafter"/>
</dbReference>
<dbReference type="InterPro" id="IPR003100">
    <property type="entry name" value="PAZ_dom"/>
</dbReference>
<proteinExistence type="inferred from homology"/>
<evidence type="ECO:0000259" key="20">
    <source>
        <dbReference type="PROSITE" id="PS50142"/>
    </source>
</evidence>
<dbReference type="Gene3D" id="3.40.50.300">
    <property type="entry name" value="P-loop containing nucleotide triphosphate hydrolases"/>
    <property type="match status" value="2"/>
</dbReference>
<dbReference type="GO" id="GO:0003677">
    <property type="term" value="F:DNA binding"/>
    <property type="evidence" value="ECO:0007669"/>
    <property type="project" value="InterPro"/>
</dbReference>
<feature type="domain" description="RNase III" evidence="20">
    <location>
        <begin position="1129"/>
        <end position="1240"/>
    </location>
</feature>
<dbReference type="Pfam" id="PF00271">
    <property type="entry name" value="Helicase_C"/>
    <property type="match status" value="1"/>
</dbReference>
<keyword evidence="12" id="KW-0460">Magnesium</keyword>
<dbReference type="SUPFAM" id="SSF52540">
    <property type="entry name" value="P-loop containing nucleoside triphosphate hydrolases"/>
    <property type="match status" value="1"/>
</dbReference>
<dbReference type="Pfam" id="PF24995">
    <property type="entry name" value="DSRM_2"/>
    <property type="match status" value="1"/>
</dbReference>
<dbReference type="FunFam" id="3.40.50.300:FF:000628">
    <property type="entry name" value="Endoribonuclease Dicer"/>
    <property type="match status" value="1"/>
</dbReference>
<keyword evidence="7" id="KW-0547">Nucleotide-binding</keyword>
<comment type="cofactor">
    <cofactor evidence="1">
        <name>Mn(2+)</name>
        <dbReference type="ChEBI" id="CHEBI:29035"/>
    </cofactor>
</comment>
<evidence type="ECO:0000256" key="18">
    <source>
        <dbReference type="PROSITE-ProRule" id="PRU00657"/>
    </source>
</evidence>
<dbReference type="VEuPathDB" id="FungiDB:BLGHR1_16006"/>
<dbReference type="SMART" id="SM00490">
    <property type="entry name" value="HELICc"/>
    <property type="match status" value="1"/>
</dbReference>
<dbReference type="InterPro" id="IPR038248">
    <property type="entry name" value="Dicer_dimer_sf"/>
</dbReference>
<dbReference type="Pfam" id="PF03368">
    <property type="entry name" value="Dicer_dimer"/>
    <property type="match status" value="1"/>
</dbReference>
<name>A0A383UZN2_BLUHO</name>
<feature type="compositionally biased region" description="Polar residues" evidence="19">
    <location>
        <begin position="53"/>
        <end position="67"/>
    </location>
</feature>
<keyword evidence="13 18" id="KW-0694">RNA-binding</keyword>
<keyword evidence="5" id="KW-0479">Metal-binding</keyword>
<dbReference type="GO" id="GO:0003723">
    <property type="term" value="F:RNA binding"/>
    <property type="evidence" value="ECO:0007669"/>
    <property type="project" value="UniProtKB-UniRule"/>
</dbReference>
<dbReference type="Pfam" id="PF00636">
    <property type="entry name" value="Ribonuclease_3"/>
    <property type="match status" value="2"/>
</dbReference>
<evidence type="ECO:0000313" key="25">
    <source>
        <dbReference type="EMBL" id="SZF05206.1"/>
    </source>
</evidence>
<dbReference type="GO" id="GO:0005737">
    <property type="term" value="C:cytoplasm"/>
    <property type="evidence" value="ECO:0007669"/>
    <property type="project" value="TreeGrafter"/>
</dbReference>
<dbReference type="Gene3D" id="3.30.160.380">
    <property type="entry name" value="Dicer dimerisation domain"/>
    <property type="match status" value="1"/>
</dbReference>
<dbReference type="FunFam" id="3.40.50.300:FF:001669">
    <property type="entry name" value="Dicer-like protein 1"/>
    <property type="match status" value="1"/>
</dbReference>
<evidence type="ECO:0000256" key="14">
    <source>
        <dbReference type="ARBA" id="ARBA00023118"/>
    </source>
</evidence>
<evidence type="ECO:0000256" key="2">
    <source>
        <dbReference type="ARBA" id="ARBA00001946"/>
    </source>
</evidence>
<dbReference type="PANTHER" id="PTHR14950:SF62">
    <property type="entry name" value="DICER-LIKE PROTEIN 1"/>
    <property type="match status" value="1"/>
</dbReference>
<dbReference type="Pfam" id="PF04851">
    <property type="entry name" value="ResIII"/>
    <property type="match status" value="1"/>
</dbReference>
<evidence type="ECO:0000256" key="10">
    <source>
        <dbReference type="ARBA" id="ARBA00022833"/>
    </source>
</evidence>
<keyword evidence="11" id="KW-0067">ATP-binding</keyword>
<dbReference type="InterPro" id="IPR056755">
    <property type="entry name" value="DSRM_2"/>
</dbReference>
<dbReference type="FunFam" id="1.10.1520.10:FF:000015">
    <property type="entry name" value="Dicer-like protein 1"/>
    <property type="match status" value="1"/>
</dbReference>
<feature type="domain" description="Helicase ATP-binding" evidence="22">
    <location>
        <begin position="155"/>
        <end position="337"/>
    </location>
</feature>
<feature type="domain" description="Dicer dsRNA-binding fold" evidence="24">
    <location>
        <begin position="684"/>
        <end position="774"/>
    </location>
</feature>
<dbReference type="PROSITE" id="PS51192">
    <property type="entry name" value="HELICASE_ATP_BIND_1"/>
    <property type="match status" value="1"/>
</dbReference>
<evidence type="ECO:0000256" key="17">
    <source>
        <dbReference type="ARBA" id="ARBA00035116"/>
    </source>
</evidence>
<dbReference type="SUPFAM" id="SSF69065">
    <property type="entry name" value="RNase III domain-like"/>
    <property type="match status" value="2"/>
</dbReference>
<protein>
    <recommendedName>
        <fullName evidence="3">Dicer-like protein 1</fullName>
    </recommendedName>
</protein>
<accession>A0A383UZN2</accession>
<evidence type="ECO:0000256" key="4">
    <source>
        <dbReference type="ARBA" id="ARBA00022721"/>
    </source>
</evidence>
<evidence type="ECO:0000256" key="15">
    <source>
        <dbReference type="ARBA" id="ARBA00023211"/>
    </source>
</evidence>
<evidence type="ECO:0000256" key="11">
    <source>
        <dbReference type="ARBA" id="ARBA00022840"/>
    </source>
</evidence>
<dbReference type="InterPro" id="IPR001650">
    <property type="entry name" value="Helicase_C-like"/>
</dbReference>
<feature type="domain" description="RNase III" evidence="20">
    <location>
        <begin position="1291"/>
        <end position="1455"/>
    </location>
</feature>
<dbReference type="Proteomes" id="UP000275772">
    <property type="component" value="Unassembled WGS sequence"/>
</dbReference>